<dbReference type="EMBL" id="JBCGBO010000003">
    <property type="protein sequence ID" value="KAK9215629.1"/>
    <property type="molecule type" value="Genomic_DNA"/>
</dbReference>
<keyword evidence="2" id="KW-1185">Reference proteome</keyword>
<gene>
    <name evidence="1" type="ORF">WN944_007634</name>
</gene>
<organism evidence="1 2">
    <name type="scientific">Citrus x changshan-huyou</name>
    <dbReference type="NCBI Taxonomy" id="2935761"/>
    <lineage>
        <taxon>Eukaryota</taxon>
        <taxon>Viridiplantae</taxon>
        <taxon>Streptophyta</taxon>
        <taxon>Embryophyta</taxon>
        <taxon>Tracheophyta</taxon>
        <taxon>Spermatophyta</taxon>
        <taxon>Magnoliopsida</taxon>
        <taxon>eudicotyledons</taxon>
        <taxon>Gunneridae</taxon>
        <taxon>Pentapetalae</taxon>
        <taxon>rosids</taxon>
        <taxon>malvids</taxon>
        <taxon>Sapindales</taxon>
        <taxon>Rutaceae</taxon>
        <taxon>Aurantioideae</taxon>
        <taxon>Citrus</taxon>
    </lineage>
</organism>
<accession>A0AAP0MLG5</accession>
<dbReference type="Proteomes" id="UP001428341">
    <property type="component" value="Unassembled WGS sequence"/>
</dbReference>
<evidence type="ECO:0000313" key="1">
    <source>
        <dbReference type="EMBL" id="KAK9215629.1"/>
    </source>
</evidence>
<comment type="caution">
    <text evidence="1">The sequence shown here is derived from an EMBL/GenBank/DDBJ whole genome shotgun (WGS) entry which is preliminary data.</text>
</comment>
<evidence type="ECO:0000313" key="2">
    <source>
        <dbReference type="Proteomes" id="UP001428341"/>
    </source>
</evidence>
<proteinExistence type="predicted"/>
<reference evidence="1 2" key="1">
    <citation type="submission" date="2024-05" db="EMBL/GenBank/DDBJ databases">
        <title>Haplotype-resolved chromosome-level genome assembly of Huyou (Citrus changshanensis).</title>
        <authorList>
            <person name="Miao C."/>
            <person name="Chen W."/>
            <person name="Wu Y."/>
            <person name="Wang L."/>
            <person name="Zhao S."/>
            <person name="Grierson D."/>
            <person name="Xu C."/>
            <person name="Chen K."/>
        </authorList>
    </citation>
    <scope>NUCLEOTIDE SEQUENCE [LARGE SCALE GENOMIC DNA]</scope>
    <source>
        <strain evidence="1">01-14</strain>
        <tissue evidence="1">Leaf</tissue>
    </source>
</reference>
<dbReference type="AlphaFoldDB" id="A0AAP0MLG5"/>
<sequence>MVKAATPLHKAMEYETCPNGGAPAKEDHQQKRRFFLTVTLESTNITATHSTRRWNMRPAEMEELLSRRTINIRASICDGYFGIYKHNWFAPAKYRTSL</sequence>
<protein>
    <submittedName>
        <fullName evidence="1">Uncharacterized protein</fullName>
    </submittedName>
</protein>
<name>A0AAP0MLG5_9ROSI</name>